<keyword evidence="2" id="KW-0472">Membrane</keyword>
<feature type="transmembrane region" description="Helical" evidence="2">
    <location>
        <begin position="40"/>
        <end position="64"/>
    </location>
</feature>
<evidence type="ECO:0000256" key="2">
    <source>
        <dbReference type="SAM" id="Phobius"/>
    </source>
</evidence>
<name>A0ABV7IRR0_9SPHN</name>
<keyword evidence="4" id="KW-1185">Reference proteome</keyword>
<feature type="transmembrane region" description="Helical" evidence="2">
    <location>
        <begin position="137"/>
        <end position="155"/>
    </location>
</feature>
<feature type="transmembrane region" description="Helical" evidence="2">
    <location>
        <begin position="253"/>
        <end position="285"/>
    </location>
</feature>
<evidence type="ECO:0000313" key="4">
    <source>
        <dbReference type="Proteomes" id="UP001595604"/>
    </source>
</evidence>
<keyword evidence="2" id="KW-1133">Transmembrane helix</keyword>
<gene>
    <name evidence="3" type="ORF">ACFOD9_04450</name>
</gene>
<accession>A0ABV7IRR0</accession>
<reference evidence="4" key="1">
    <citation type="journal article" date="2019" name="Int. J. Syst. Evol. Microbiol.">
        <title>The Global Catalogue of Microorganisms (GCM) 10K type strain sequencing project: providing services to taxonomists for standard genome sequencing and annotation.</title>
        <authorList>
            <consortium name="The Broad Institute Genomics Platform"/>
            <consortium name="The Broad Institute Genome Sequencing Center for Infectious Disease"/>
            <person name="Wu L."/>
            <person name="Ma J."/>
        </authorList>
    </citation>
    <scope>NUCLEOTIDE SEQUENCE [LARGE SCALE GENOMIC DNA]</scope>
    <source>
        <strain evidence="4">KCTC 42984</strain>
    </source>
</reference>
<dbReference type="Proteomes" id="UP001595604">
    <property type="component" value="Unassembled WGS sequence"/>
</dbReference>
<evidence type="ECO:0000313" key="3">
    <source>
        <dbReference type="EMBL" id="MFC3173496.1"/>
    </source>
</evidence>
<proteinExistence type="predicted"/>
<comment type="caution">
    <text evidence="3">The sequence shown here is derived from an EMBL/GenBank/DDBJ whole genome shotgun (WGS) entry which is preliminary data.</text>
</comment>
<sequence>MTPTLLGLVFFALGLIILLSGSRQDMLAYVLGCSLFNGSASLVLTALGNTSVQPAVVATGLLALRCVLPDRRGTGLFAASLSANGWLLLFVGWCFAGAYSLPFLFSGELQVVPLRPTGSPTGLETHPLHFSPQNVTTSFYLLATLAAAVCAHVAASEAGATVRVARLASGVTLAHAAIGWFAMAVRDTPLVMVTGFLRNGIYMQLDQSFGGFARITGISPETSLYVSFGFAWFVFVAELWLRNVDRRWSGPASLAMLVTLVASTSSTAYVGLAGYGLLVIVRLVYFAGAVPARKALVLAGVALVFLAGGLALVAQSESFAAWLGRTLRLTTTDKLDSASGLARMFWARQGVEAFLASWGLGIGVGSFRSSSLFTAILGSGGAIAMLAFLLHLGRIFHPFERATWRASGEPMTDVAKAASWAALVMLVPAAVSAPSPDPGLLWGLIAGTALGLRRAAALVRQARAPQAGRGAIGSVSALSRRAPQGRRGYQGSAEAPTLILGDAG</sequence>
<dbReference type="RefSeq" id="WP_379508878.1">
    <property type="nucleotide sequence ID" value="NZ_JBHRTQ010000004.1"/>
</dbReference>
<organism evidence="3 4">
    <name type="scientific">Novosphingobium bradum</name>
    <dbReference type="NCBI Taxonomy" id="1737444"/>
    <lineage>
        <taxon>Bacteria</taxon>
        <taxon>Pseudomonadati</taxon>
        <taxon>Pseudomonadota</taxon>
        <taxon>Alphaproteobacteria</taxon>
        <taxon>Sphingomonadales</taxon>
        <taxon>Sphingomonadaceae</taxon>
        <taxon>Novosphingobium</taxon>
    </lineage>
</organism>
<feature type="transmembrane region" description="Helical" evidence="2">
    <location>
        <begin position="76"/>
        <end position="99"/>
    </location>
</feature>
<feature type="region of interest" description="Disordered" evidence="1">
    <location>
        <begin position="483"/>
        <end position="504"/>
    </location>
</feature>
<feature type="transmembrane region" description="Helical" evidence="2">
    <location>
        <begin position="372"/>
        <end position="393"/>
    </location>
</feature>
<dbReference type="EMBL" id="JBHRTQ010000004">
    <property type="protein sequence ID" value="MFC3173496.1"/>
    <property type="molecule type" value="Genomic_DNA"/>
</dbReference>
<feature type="transmembrane region" description="Helical" evidence="2">
    <location>
        <begin position="297"/>
        <end position="324"/>
    </location>
</feature>
<protein>
    <submittedName>
        <fullName evidence="3">Uncharacterized protein</fullName>
    </submittedName>
</protein>
<feature type="transmembrane region" description="Helical" evidence="2">
    <location>
        <begin position="167"/>
        <end position="185"/>
    </location>
</feature>
<keyword evidence="2" id="KW-0812">Transmembrane</keyword>
<evidence type="ECO:0000256" key="1">
    <source>
        <dbReference type="SAM" id="MobiDB-lite"/>
    </source>
</evidence>